<reference evidence="3 4" key="1">
    <citation type="submission" date="2019-05" db="EMBL/GenBank/DDBJ databases">
        <authorList>
            <consortium name="Science for Life Laboratories"/>
        </authorList>
    </citation>
    <scope>NUCLEOTIDE SEQUENCE [LARGE SCALE GENOMIC DNA]</scope>
    <source>
        <strain evidence="3">Soil9</strain>
    </source>
</reference>
<proteinExistence type="predicted"/>
<dbReference type="EMBL" id="LR593886">
    <property type="protein sequence ID" value="VTR95493.1"/>
    <property type="molecule type" value="Genomic_DNA"/>
</dbReference>
<protein>
    <submittedName>
        <fullName evidence="3">Integrase family protein: Phage integrase family protein</fullName>
    </submittedName>
</protein>
<dbReference type="GO" id="GO:0003677">
    <property type="term" value="F:DNA binding"/>
    <property type="evidence" value="ECO:0007669"/>
    <property type="project" value="UniProtKB-KW"/>
</dbReference>
<evidence type="ECO:0000313" key="4">
    <source>
        <dbReference type="Proteomes" id="UP000464178"/>
    </source>
</evidence>
<dbReference type="Gene3D" id="1.10.150.130">
    <property type="match status" value="1"/>
</dbReference>
<dbReference type="GO" id="GO:0006310">
    <property type="term" value="P:DNA recombination"/>
    <property type="evidence" value="ECO:0007669"/>
    <property type="project" value="UniProtKB-KW"/>
</dbReference>
<dbReference type="InterPro" id="IPR013762">
    <property type="entry name" value="Integrase-like_cat_sf"/>
</dbReference>
<keyword evidence="4" id="KW-1185">Reference proteome</keyword>
<dbReference type="Proteomes" id="UP000464178">
    <property type="component" value="Chromosome"/>
</dbReference>
<dbReference type="AlphaFoldDB" id="A0A6P2D323"/>
<keyword evidence="1" id="KW-0238">DNA-binding</keyword>
<organism evidence="3 4">
    <name type="scientific">Gemmata massiliana</name>
    <dbReference type="NCBI Taxonomy" id="1210884"/>
    <lineage>
        <taxon>Bacteria</taxon>
        <taxon>Pseudomonadati</taxon>
        <taxon>Planctomycetota</taxon>
        <taxon>Planctomycetia</taxon>
        <taxon>Gemmatales</taxon>
        <taxon>Gemmataceae</taxon>
        <taxon>Gemmata</taxon>
    </lineage>
</organism>
<evidence type="ECO:0000256" key="2">
    <source>
        <dbReference type="ARBA" id="ARBA00023172"/>
    </source>
</evidence>
<dbReference type="GO" id="GO:0015074">
    <property type="term" value="P:DNA integration"/>
    <property type="evidence" value="ECO:0007669"/>
    <property type="project" value="InterPro"/>
</dbReference>
<dbReference type="Gene3D" id="1.10.443.10">
    <property type="entry name" value="Intergrase catalytic core"/>
    <property type="match status" value="1"/>
</dbReference>
<dbReference type="SUPFAM" id="SSF56349">
    <property type="entry name" value="DNA breaking-rejoining enzymes"/>
    <property type="match status" value="1"/>
</dbReference>
<keyword evidence="2" id="KW-0233">DNA recombination</keyword>
<name>A0A6P2D323_9BACT</name>
<sequence length="251" mass="27626">MFLDEYLAQRRGDSKPATAVTIHRVVTDLTAFLGAGTDLRAVTVEKAEGSKCFYQDKSLASATVYRRLKMAKMLFGHALNLKLIGANPFAGVKSKNHNPAERRHYITPTDALKLIDVANPTWRTIIALSRFGGLRCPSEVLSLKWETVNLVAGRMVVHSPKTEHLEDRSERIVPVLAALRPFLEEAWELAAPGEQYVVGSIQGNNYRATANGPAGWVNTNLRTTFEKVLRRAGLSRGPKCSTICGQVAKPT</sequence>
<dbReference type="InterPro" id="IPR011010">
    <property type="entry name" value="DNA_brk_join_enz"/>
</dbReference>
<accession>A0A6P2D323</accession>
<evidence type="ECO:0000256" key="1">
    <source>
        <dbReference type="ARBA" id="ARBA00023125"/>
    </source>
</evidence>
<evidence type="ECO:0000313" key="3">
    <source>
        <dbReference type="EMBL" id="VTR95493.1"/>
    </source>
</evidence>
<gene>
    <name evidence="3" type="ORF">SOIL9_22210</name>
</gene>
<dbReference type="RefSeq" id="WP_162669899.1">
    <property type="nucleotide sequence ID" value="NZ_LR593886.1"/>
</dbReference>
<dbReference type="KEGG" id="gms:SOIL9_22210"/>
<dbReference type="InterPro" id="IPR010998">
    <property type="entry name" value="Integrase_recombinase_N"/>
</dbReference>